<dbReference type="EMBL" id="QXED01000007">
    <property type="protein sequence ID" value="RIV19889.1"/>
    <property type="molecule type" value="Genomic_DNA"/>
</dbReference>
<sequence length="246" mass="28778">MRTLFFYFAFFVTADAFASSTLDTAVVNKVIRSTLKELNSIHHVKYDYYIELNYLSENYHKDASKKVYMEFDNNEPLLGLVFTDSEKTYSSVFNGEEYFNINKKANTIELTKKPSHDTFRSQTFFVNSYYSLKRFLPIVLSSDSINRVVADTIINGKKFSAFRFTLNNYMMGRFGKLEKLSVEKKLTYTVIIDDKYLPLQVIQRDNLNPKDYTLVKFSAISINGKKPSAEEWKYETYVKMYKPVSK</sequence>
<keyword evidence="1" id="KW-0732">Signal</keyword>
<dbReference type="AlphaFoldDB" id="A0A418M2Y3"/>
<gene>
    <name evidence="2" type="ORF">DYU11_23500</name>
</gene>
<evidence type="ECO:0000313" key="2">
    <source>
        <dbReference type="EMBL" id="RIV19889.1"/>
    </source>
</evidence>
<evidence type="ECO:0000313" key="3">
    <source>
        <dbReference type="Proteomes" id="UP000283523"/>
    </source>
</evidence>
<dbReference type="Proteomes" id="UP000283523">
    <property type="component" value="Unassembled WGS sequence"/>
</dbReference>
<keyword evidence="3" id="KW-1185">Reference proteome</keyword>
<evidence type="ECO:0000256" key="1">
    <source>
        <dbReference type="SAM" id="SignalP"/>
    </source>
</evidence>
<accession>A0A418M2Y3</accession>
<name>A0A418M2Y3_9BACT</name>
<comment type="caution">
    <text evidence="2">The sequence shown here is derived from an EMBL/GenBank/DDBJ whole genome shotgun (WGS) entry which is preliminary data.</text>
</comment>
<dbReference type="RefSeq" id="WP_119670174.1">
    <property type="nucleotide sequence ID" value="NZ_QXED01000007.1"/>
</dbReference>
<dbReference type="OrthoDB" id="9815205at2"/>
<feature type="chain" id="PRO_5018981441" description="Outer membrane lipoprotein-sorting protein" evidence="1">
    <location>
        <begin position="19"/>
        <end position="246"/>
    </location>
</feature>
<protein>
    <recommendedName>
        <fullName evidence="4">Outer membrane lipoprotein-sorting protein</fullName>
    </recommendedName>
</protein>
<feature type="signal peptide" evidence="1">
    <location>
        <begin position="1"/>
        <end position="18"/>
    </location>
</feature>
<reference evidence="2 3" key="1">
    <citation type="submission" date="2018-08" db="EMBL/GenBank/DDBJ databases">
        <title>Fibrisoma montanum sp. nov., isolated from Danxia mountain soil.</title>
        <authorList>
            <person name="Huang Y."/>
        </authorList>
    </citation>
    <scope>NUCLEOTIDE SEQUENCE [LARGE SCALE GENOMIC DNA]</scope>
    <source>
        <strain evidence="2 3">HYT19</strain>
    </source>
</reference>
<evidence type="ECO:0008006" key="4">
    <source>
        <dbReference type="Google" id="ProtNLM"/>
    </source>
</evidence>
<proteinExistence type="predicted"/>
<organism evidence="2 3">
    <name type="scientific">Fibrisoma montanum</name>
    <dbReference type="NCBI Taxonomy" id="2305895"/>
    <lineage>
        <taxon>Bacteria</taxon>
        <taxon>Pseudomonadati</taxon>
        <taxon>Bacteroidota</taxon>
        <taxon>Cytophagia</taxon>
        <taxon>Cytophagales</taxon>
        <taxon>Spirosomataceae</taxon>
        <taxon>Fibrisoma</taxon>
    </lineage>
</organism>